<comment type="caution">
    <text evidence="1">The sequence shown here is derived from an EMBL/GenBank/DDBJ whole genome shotgun (WGS) entry which is preliminary data.</text>
</comment>
<sequence>MLPTFPPLALPEDVLSFEGEKFFELVNQTCGEIFKELMEVLSINTVHKLLLVENDIIAVFQKKYKELEKITQRACLNLDDDTIMLKPGLRLDFGRFIEALHAVNNQNQDQKQTASLNDALFSLLKKLTKSFQLNENDDSHNSYCFLIAFIENIFSNLVKNKNNYRYSEAVMHFARSLYILGGRNVYEFVRLNLPGAIPSMPTLSESLGKAGARIEEGEFRYNELHDHQKSCGYDIAVCSEDATAVIKKVTYN</sequence>
<dbReference type="Proteomes" id="UP000681720">
    <property type="component" value="Unassembled WGS sequence"/>
</dbReference>
<gene>
    <name evidence="1" type="ORF">GIL414_LOCUS76734</name>
</gene>
<feature type="non-terminal residue" evidence="1">
    <location>
        <position position="252"/>
    </location>
</feature>
<evidence type="ECO:0000313" key="1">
    <source>
        <dbReference type="EMBL" id="CAF5201470.1"/>
    </source>
</evidence>
<organism evidence="1 2">
    <name type="scientific">Rotaria magnacalcarata</name>
    <dbReference type="NCBI Taxonomy" id="392030"/>
    <lineage>
        <taxon>Eukaryota</taxon>
        <taxon>Metazoa</taxon>
        <taxon>Spiralia</taxon>
        <taxon>Gnathifera</taxon>
        <taxon>Rotifera</taxon>
        <taxon>Eurotatoria</taxon>
        <taxon>Bdelloidea</taxon>
        <taxon>Philodinida</taxon>
        <taxon>Philodinidae</taxon>
        <taxon>Rotaria</taxon>
    </lineage>
</organism>
<evidence type="ECO:0000313" key="2">
    <source>
        <dbReference type="Proteomes" id="UP000681720"/>
    </source>
</evidence>
<reference evidence="1" key="1">
    <citation type="submission" date="2021-02" db="EMBL/GenBank/DDBJ databases">
        <authorList>
            <person name="Nowell W R."/>
        </authorList>
    </citation>
    <scope>NUCLEOTIDE SEQUENCE</scope>
</reference>
<dbReference type="EMBL" id="CAJOBJ010346030">
    <property type="protein sequence ID" value="CAF5201470.1"/>
    <property type="molecule type" value="Genomic_DNA"/>
</dbReference>
<accession>A0A8S3ILS2</accession>
<proteinExistence type="predicted"/>
<protein>
    <submittedName>
        <fullName evidence="1">Uncharacterized protein</fullName>
    </submittedName>
</protein>
<name>A0A8S3ILS2_9BILA</name>
<dbReference type="AlphaFoldDB" id="A0A8S3ILS2"/>